<evidence type="ECO:0000313" key="5">
    <source>
        <dbReference type="EMBL" id="OCT49380.1"/>
    </source>
</evidence>
<dbReference type="PANTHER" id="PTHR24096:SF149">
    <property type="entry name" value="AMP-BINDING DOMAIN-CONTAINING PROTEIN-RELATED"/>
    <property type="match status" value="1"/>
</dbReference>
<dbReference type="OrthoDB" id="1898221at2759"/>
<evidence type="ECO:0000313" key="6">
    <source>
        <dbReference type="Proteomes" id="UP000094526"/>
    </source>
</evidence>
<comment type="caution">
    <text evidence="5">The sequence shown here is derived from an EMBL/GenBank/DDBJ whole genome shotgun (WGS) entry which is preliminary data.</text>
</comment>
<dbReference type="InterPro" id="IPR000873">
    <property type="entry name" value="AMP-dep_synth/lig_dom"/>
</dbReference>
<dbReference type="InterPro" id="IPR025110">
    <property type="entry name" value="AMP-bd_C"/>
</dbReference>
<dbReference type="Proteomes" id="UP000094526">
    <property type="component" value="Unassembled WGS sequence"/>
</dbReference>
<feature type="domain" description="AMP-binding enzyme C-terminal" evidence="4">
    <location>
        <begin position="457"/>
        <end position="539"/>
    </location>
</feature>
<dbReference type="STRING" id="86049.A0A1C1CLJ9"/>
<name>A0A1C1CLJ9_9EURO</name>
<dbReference type="AlphaFoldDB" id="A0A1C1CLJ9"/>
<evidence type="ECO:0000259" key="3">
    <source>
        <dbReference type="Pfam" id="PF00501"/>
    </source>
</evidence>
<dbReference type="VEuPathDB" id="FungiDB:CLCR_04632"/>
<dbReference type="InterPro" id="IPR020845">
    <property type="entry name" value="AMP-binding_CS"/>
</dbReference>
<dbReference type="SUPFAM" id="SSF56801">
    <property type="entry name" value="Acetyl-CoA synthetase-like"/>
    <property type="match status" value="1"/>
</dbReference>
<organism evidence="5 6">
    <name type="scientific">Cladophialophora carrionii</name>
    <dbReference type="NCBI Taxonomy" id="86049"/>
    <lineage>
        <taxon>Eukaryota</taxon>
        <taxon>Fungi</taxon>
        <taxon>Dikarya</taxon>
        <taxon>Ascomycota</taxon>
        <taxon>Pezizomycotina</taxon>
        <taxon>Eurotiomycetes</taxon>
        <taxon>Chaetothyriomycetidae</taxon>
        <taxon>Chaetothyriales</taxon>
        <taxon>Herpotrichiellaceae</taxon>
        <taxon>Cladophialophora</taxon>
    </lineage>
</organism>
<dbReference type="GO" id="GO:0016405">
    <property type="term" value="F:CoA-ligase activity"/>
    <property type="evidence" value="ECO:0007669"/>
    <property type="project" value="TreeGrafter"/>
</dbReference>
<dbReference type="Gene3D" id="3.40.50.12780">
    <property type="entry name" value="N-terminal domain of ligase-like"/>
    <property type="match status" value="1"/>
</dbReference>
<sequence>MDPPCMTSPFCPLGPDESITIPMLMTKYNPDSVPADKLVHVDTIANKSLTYGGLREEAARCAWGLKHNLGMKEQDRLLVLVPNSVRPPRRKERRILISARGAHRPLNPASLAKDIAHALSLVRPSHVAIYPSKLEALNTALQQVDWEATARPTIFTVLERSAGLALFPDDIAGQTAEDRLPIFELAGRSAKSLTAMIVFSSGTTGMIKGVQLSHYNIVSNLIQTRISMPSLSNHASREVFFPPYCHVYGLGVVVLCGMWFGSFTCAIPAFDLDLYCRKMAEHKATWAHIVPPVAIALASSNVAAQYDLSSLKLILISAAPTKRDLQMKLKARFGSDTKIIQGYGMSECSPTVLLQSPMDDENNIGTAGKPVAGTELRLVDPVTLKDVAPGEEGELWVKGPQTMMGYYKNEEATRQTYIGDWLRTGDIMRVDENGNFWVTDRLKELIKYKGFQVPPSELEDLLLRHPSVVDAAVTSIYSDEQATELPIAYVTLPPATPAARKQPLLDEIRTWADRQVAGYKKLRGGVFELSPLPKTPSGKILRRELPCKKKEEAEGRRAAKL</sequence>
<dbReference type="InterPro" id="IPR042099">
    <property type="entry name" value="ANL_N_sf"/>
</dbReference>
<evidence type="ECO:0000259" key="4">
    <source>
        <dbReference type="Pfam" id="PF13193"/>
    </source>
</evidence>
<comment type="similarity">
    <text evidence="1">Belongs to the ATP-dependent AMP-binding enzyme family.</text>
</comment>
<evidence type="ECO:0000256" key="2">
    <source>
        <dbReference type="ARBA" id="ARBA00022598"/>
    </source>
</evidence>
<dbReference type="VEuPathDB" id="FungiDB:G647_03299"/>
<accession>A0A1C1CLJ9</accession>
<proteinExistence type="inferred from homology"/>
<dbReference type="EMBL" id="LGRB01000011">
    <property type="protein sequence ID" value="OCT49380.1"/>
    <property type="molecule type" value="Genomic_DNA"/>
</dbReference>
<dbReference type="Pfam" id="PF00501">
    <property type="entry name" value="AMP-binding"/>
    <property type="match status" value="1"/>
</dbReference>
<dbReference type="PROSITE" id="PS00455">
    <property type="entry name" value="AMP_BINDING"/>
    <property type="match status" value="1"/>
</dbReference>
<evidence type="ECO:0000256" key="1">
    <source>
        <dbReference type="ARBA" id="ARBA00006432"/>
    </source>
</evidence>
<dbReference type="Pfam" id="PF13193">
    <property type="entry name" value="AMP-binding_C"/>
    <property type="match status" value="1"/>
</dbReference>
<dbReference type="Gene3D" id="3.30.300.30">
    <property type="match status" value="1"/>
</dbReference>
<dbReference type="PANTHER" id="PTHR24096">
    <property type="entry name" value="LONG-CHAIN-FATTY-ACID--COA LIGASE"/>
    <property type="match status" value="1"/>
</dbReference>
<reference evidence="6" key="1">
    <citation type="submission" date="2015-07" db="EMBL/GenBank/DDBJ databases">
        <authorList>
            <person name="Teixeira M.M."/>
            <person name="Souza R.C."/>
            <person name="Almeida L.G."/>
            <person name="Vicente V.A."/>
            <person name="de Hoog S."/>
            <person name="Bocca A.L."/>
            <person name="de Almeida S.R."/>
            <person name="Vasconcelos A.T."/>
            <person name="Felipe M.S."/>
        </authorList>
    </citation>
    <scope>NUCLEOTIDE SEQUENCE [LARGE SCALE GENOMIC DNA]</scope>
    <source>
        <strain evidence="6">KSF</strain>
    </source>
</reference>
<dbReference type="eggNOG" id="KOG1176">
    <property type="taxonomic scope" value="Eukaryota"/>
</dbReference>
<keyword evidence="6" id="KW-1185">Reference proteome</keyword>
<gene>
    <name evidence="5" type="primary">4CLL7</name>
    <name evidence="5" type="ORF">CLCR_04632</name>
</gene>
<dbReference type="InterPro" id="IPR045851">
    <property type="entry name" value="AMP-bd_C_sf"/>
</dbReference>
<feature type="domain" description="AMP-dependent synthetase/ligase" evidence="3">
    <location>
        <begin position="36"/>
        <end position="407"/>
    </location>
</feature>
<keyword evidence="2 5" id="KW-0436">Ligase</keyword>
<protein>
    <submittedName>
        <fullName evidence="5">4-coumarate--CoA ligase-like 7</fullName>
    </submittedName>
</protein>